<dbReference type="InterPro" id="IPR050237">
    <property type="entry name" value="ATP-dep_AMP-bd_enzyme"/>
</dbReference>
<dbReference type="Gene3D" id="3.40.50.12780">
    <property type="entry name" value="N-terminal domain of ligase-like"/>
    <property type="match status" value="1"/>
</dbReference>
<dbReference type="Pfam" id="PF13193">
    <property type="entry name" value="AMP-binding_C"/>
    <property type="match status" value="1"/>
</dbReference>
<gene>
    <name evidence="3" type="ORF">ACFO3F_04380</name>
</gene>
<comment type="caution">
    <text evidence="3">The sequence shown here is derived from an EMBL/GenBank/DDBJ whole genome shotgun (WGS) entry which is preliminary data.</text>
</comment>
<dbReference type="InterPro" id="IPR000873">
    <property type="entry name" value="AMP-dep_synth/lig_dom"/>
</dbReference>
<dbReference type="Proteomes" id="UP001595955">
    <property type="component" value="Unassembled WGS sequence"/>
</dbReference>
<dbReference type="InterPro" id="IPR045851">
    <property type="entry name" value="AMP-bd_C_sf"/>
</dbReference>
<dbReference type="EMBL" id="JBHSGF010000002">
    <property type="protein sequence ID" value="MFC4554476.1"/>
    <property type="molecule type" value="Genomic_DNA"/>
</dbReference>
<evidence type="ECO:0000313" key="3">
    <source>
        <dbReference type="EMBL" id="MFC4554476.1"/>
    </source>
</evidence>
<dbReference type="SUPFAM" id="SSF56801">
    <property type="entry name" value="Acetyl-CoA synthetase-like"/>
    <property type="match status" value="1"/>
</dbReference>
<evidence type="ECO:0000313" key="4">
    <source>
        <dbReference type="Proteomes" id="UP001595955"/>
    </source>
</evidence>
<accession>A0ABV9D6X0</accession>
<name>A0ABV9D6X0_9MICO</name>
<reference evidence="4" key="1">
    <citation type="journal article" date="2019" name="Int. J. Syst. Evol. Microbiol.">
        <title>The Global Catalogue of Microorganisms (GCM) 10K type strain sequencing project: providing services to taxonomists for standard genome sequencing and annotation.</title>
        <authorList>
            <consortium name="The Broad Institute Genomics Platform"/>
            <consortium name="The Broad Institute Genome Sequencing Center for Infectious Disease"/>
            <person name="Wu L."/>
            <person name="Ma J."/>
        </authorList>
    </citation>
    <scope>NUCLEOTIDE SEQUENCE [LARGE SCALE GENOMIC DNA]</scope>
    <source>
        <strain evidence="4">JCM 3369</strain>
    </source>
</reference>
<dbReference type="PANTHER" id="PTHR43767">
    <property type="entry name" value="LONG-CHAIN-FATTY-ACID--COA LIGASE"/>
    <property type="match status" value="1"/>
</dbReference>
<proteinExistence type="predicted"/>
<protein>
    <submittedName>
        <fullName evidence="3">AMP-binding protein</fullName>
    </submittedName>
</protein>
<sequence>MTPLEPPPRPAEGGTRPAAVATLLADLAATLDDGAARGPLLPLAPGADPAPVLARLRTPPAPGTAVVLATSGSTSGTGHLVALTGAALRASAEATHERLGGPGQWLACLPTHHVAGFQVLVRSVVAGTSPVVLDTTDGFRPTDLPEAVGRLRGDLPSYLSLVPTQLRRVLEAGGAPLAALARLDAVLLGGARTPAALLDAAARAGVRVVTTYGMTETGGGCVYDGVPLAGVRVRTDAGRVLLAGPVLADGYLDDPQASAAAFVTEGGERWLRTADRGALCDGRLAVQGRLDDVLITGGVNVSAGAVERVLADTFGEVVVVGVADDEWGVVVTAVVAGGPARLADLRARVVPRLGGPAAPRALVVLDALPLIGPGKVDRRAVARLATEALAGAPSAARVRAVERH</sequence>
<evidence type="ECO:0000259" key="2">
    <source>
        <dbReference type="Pfam" id="PF13193"/>
    </source>
</evidence>
<evidence type="ECO:0000259" key="1">
    <source>
        <dbReference type="Pfam" id="PF00501"/>
    </source>
</evidence>
<feature type="domain" description="AMP-binding enzyme C-terminal" evidence="2">
    <location>
        <begin position="316"/>
        <end position="375"/>
    </location>
</feature>
<dbReference type="Gene3D" id="3.30.300.30">
    <property type="match status" value="1"/>
</dbReference>
<dbReference type="PANTHER" id="PTHR43767:SF1">
    <property type="entry name" value="NONRIBOSOMAL PEPTIDE SYNTHASE PES1 (EUROFUNG)-RELATED"/>
    <property type="match status" value="1"/>
</dbReference>
<dbReference type="InterPro" id="IPR042099">
    <property type="entry name" value="ANL_N_sf"/>
</dbReference>
<dbReference type="Pfam" id="PF00501">
    <property type="entry name" value="AMP-binding"/>
    <property type="match status" value="1"/>
</dbReference>
<dbReference type="RefSeq" id="WP_164471470.1">
    <property type="nucleotide sequence ID" value="NZ_CP033325.1"/>
</dbReference>
<feature type="domain" description="AMP-dependent synthetase/ligase" evidence="1">
    <location>
        <begin position="60"/>
        <end position="231"/>
    </location>
</feature>
<keyword evidence="4" id="KW-1185">Reference proteome</keyword>
<dbReference type="InterPro" id="IPR025110">
    <property type="entry name" value="AMP-bd_C"/>
</dbReference>
<organism evidence="3 4">
    <name type="scientific">Georgenia faecalis</name>
    <dbReference type="NCBI Taxonomy" id="2483799"/>
    <lineage>
        <taxon>Bacteria</taxon>
        <taxon>Bacillati</taxon>
        <taxon>Actinomycetota</taxon>
        <taxon>Actinomycetes</taxon>
        <taxon>Micrococcales</taxon>
        <taxon>Bogoriellaceae</taxon>
        <taxon>Georgenia</taxon>
    </lineage>
</organism>